<evidence type="ECO:0000313" key="1">
    <source>
        <dbReference type="EMBL" id="KXB31381.1"/>
    </source>
</evidence>
<keyword evidence="2" id="KW-1185">Reference proteome</keyword>
<protein>
    <submittedName>
        <fullName evidence="1">Uncharacterized protein</fullName>
    </submittedName>
</protein>
<accession>A0A133XKB6</accession>
<sequence>MAKIQPSVDEIMQPITIIKFPDSLAIVLNKKQATPAQVAMYADELMDIANSFHENPVSFLSVRMT</sequence>
<dbReference type="AlphaFoldDB" id="A0A133XKB6"/>
<organism evidence="1 2">
    <name type="scientific">Dechloromonas denitrificans</name>
    <dbReference type="NCBI Taxonomy" id="281362"/>
    <lineage>
        <taxon>Bacteria</taxon>
        <taxon>Pseudomonadati</taxon>
        <taxon>Pseudomonadota</taxon>
        <taxon>Betaproteobacteria</taxon>
        <taxon>Rhodocyclales</taxon>
        <taxon>Azonexaceae</taxon>
        <taxon>Dechloromonas</taxon>
    </lineage>
</organism>
<name>A0A133XKB6_9RHOO</name>
<gene>
    <name evidence="1" type="ORF">AT959_06845</name>
</gene>
<dbReference type="Proteomes" id="UP000070186">
    <property type="component" value="Unassembled WGS sequence"/>
</dbReference>
<proteinExistence type="predicted"/>
<dbReference type="EMBL" id="LODL01000013">
    <property type="protein sequence ID" value="KXB31381.1"/>
    <property type="molecule type" value="Genomic_DNA"/>
</dbReference>
<reference evidence="1 2" key="1">
    <citation type="submission" date="2015-12" db="EMBL/GenBank/DDBJ databases">
        <title>Nitrous oxide reduction kinetics distinguish bacteria harboring typical versus atypical NosZ.</title>
        <authorList>
            <person name="Yoon S."/>
            <person name="Nissen S."/>
            <person name="Park D."/>
            <person name="Sanford R.A."/>
            <person name="Loeffler F.E."/>
        </authorList>
    </citation>
    <scope>NUCLEOTIDE SEQUENCE [LARGE SCALE GENOMIC DNA]</scope>
    <source>
        <strain evidence="1 2">ATCC BAA-841</strain>
    </source>
</reference>
<evidence type="ECO:0000313" key="2">
    <source>
        <dbReference type="Proteomes" id="UP000070186"/>
    </source>
</evidence>
<comment type="caution">
    <text evidence="1">The sequence shown here is derived from an EMBL/GenBank/DDBJ whole genome shotgun (WGS) entry which is preliminary data.</text>
</comment>